<dbReference type="SMART" id="SM00740">
    <property type="entry name" value="PASTA"/>
    <property type="match status" value="2"/>
</dbReference>
<name>A0A3B0RWR8_9ZZZZ</name>
<accession>A0A3B0RWR8</accession>
<feature type="domain" description="PASTA" evidence="1">
    <location>
        <begin position="220"/>
        <end position="288"/>
    </location>
</feature>
<dbReference type="PROSITE" id="PS51178">
    <property type="entry name" value="PASTA"/>
    <property type="match status" value="2"/>
</dbReference>
<dbReference type="SUPFAM" id="SSF54184">
    <property type="entry name" value="Penicillin-binding protein 2x (pbp-2x), c-terminal domain"/>
    <property type="match status" value="1"/>
</dbReference>
<dbReference type="Gene3D" id="3.30.10.20">
    <property type="match status" value="2"/>
</dbReference>
<feature type="domain" description="PASTA" evidence="1">
    <location>
        <begin position="292"/>
        <end position="358"/>
    </location>
</feature>
<evidence type="ECO:0000313" key="2">
    <source>
        <dbReference type="EMBL" id="VAV96757.1"/>
    </source>
</evidence>
<keyword evidence="2" id="KW-0418">Kinase</keyword>
<keyword evidence="2" id="KW-0808">Transferase</keyword>
<organism evidence="2">
    <name type="scientific">hydrothermal vent metagenome</name>
    <dbReference type="NCBI Taxonomy" id="652676"/>
    <lineage>
        <taxon>unclassified sequences</taxon>
        <taxon>metagenomes</taxon>
        <taxon>ecological metagenomes</taxon>
    </lineage>
</organism>
<dbReference type="Pfam" id="PF03793">
    <property type="entry name" value="PASTA"/>
    <property type="match status" value="2"/>
</dbReference>
<gene>
    <name evidence="2" type="ORF">MNBD_ACTINO01-1214</name>
</gene>
<dbReference type="InterPro" id="IPR005543">
    <property type="entry name" value="PASTA_dom"/>
</dbReference>
<proteinExistence type="predicted"/>
<sequence>MKSFNRIALIGAMVGVLLSSIVGAAGAQTENPTYLAVVNGASTDPVVVDANGTELAPSLAYPDGASVSDAVSQIVGTGSYTVTFTGPTVVSDATVDLAPGFAQTVVSGFGDNGETAKGYPIDTTPVGADSAKYAFWNASTADVDVTIGTAPTETVAPGAGLEAKVVGPDTSVEVVVGGVTRTFVATADSYTDIFAVDDGVTPTIALAVVPSMTDLLAEIAPPAGGVTVPDVIGQTEADANATITGAGLVAATTEAADDTVPAGNVISQDPAAGATADAGSTVSIVVSTGPDAPATVPVPDVAGQQAADAQTALEAEGFTVVTTEQPSMDVEAGLVIETNPAAGTEVAPGTEVMIIVSSGAEDVVVPDFTGMSTEDATTAAEDAGLMITFVEDANNPDP</sequence>
<protein>
    <submittedName>
        <fullName evidence="2">Serine/threonine protein kinase PrkC, regulator of stationary phase</fullName>
    </submittedName>
</protein>
<evidence type="ECO:0000259" key="1">
    <source>
        <dbReference type="PROSITE" id="PS51178"/>
    </source>
</evidence>
<dbReference type="GO" id="GO:0004674">
    <property type="term" value="F:protein serine/threonine kinase activity"/>
    <property type="evidence" value="ECO:0007669"/>
    <property type="project" value="UniProtKB-KW"/>
</dbReference>
<dbReference type="EMBL" id="UOEI01000187">
    <property type="protein sequence ID" value="VAV96757.1"/>
    <property type="molecule type" value="Genomic_DNA"/>
</dbReference>
<dbReference type="CDD" id="cd06577">
    <property type="entry name" value="PASTA_pknB"/>
    <property type="match status" value="2"/>
</dbReference>
<reference evidence="2" key="1">
    <citation type="submission" date="2018-06" db="EMBL/GenBank/DDBJ databases">
        <authorList>
            <person name="Zhirakovskaya E."/>
        </authorList>
    </citation>
    <scope>NUCLEOTIDE SEQUENCE</scope>
</reference>
<feature type="non-terminal residue" evidence="2">
    <location>
        <position position="398"/>
    </location>
</feature>
<keyword evidence="2" id="KW-0723">Serine/threonine-protein kinase</keyword>
<dbReference type="AlphaFoldDB" id="A0A3B0RWR8"/>